<dbReference type="RefSeq" id="XP_014567143.1">
    <property type="nucleotide sequence ID" value="XM_014711657.1"/>
</dbReference>
<dbReference type="Gene3D" id="3.40.630.30">
    <property type="match status" value="1"/>
</dbReference>
<sequence length="251" mass="28130">MASEDLAAGPLEETAPLRAASQAEDDYYLAPMTELDLDAWCKLQWQGFPALYDWLEPKEGRPDDVTRLRRGSKRCLAMLRRPHTICTKAVERSSGALVGIAVWAEPGGRLEAPFNYKTVGEDPESWQGVNIAAHKNLFDGYDRERREILKDQPHWYLGPIVVDEAHQRRGIASLLLKQGTDLADSSDPPLPHYLEATEAGCPVYQKLGWELAARRKMGHIMIRPARGRTLARTLDGWIDTAPPDDGKPFFA</sequence>
<dbReference type="PROSITE" id="PS51186">
    <property type="entry name" value="GNAT"/>
    <property type="match status" value="1"/>
</dbReference>
<reference evidence="2 3" key="2">
    <citation type="journal article" date="2012" name="Open Biol.">
        <title>Characteristics of nucleosomes and linker DNA regions on the genome of the basidiomycete Mixia osmundae revealed by mono- and dinucleosome mapping.</title>
        <authorList>
            <person name="Nishida H."/>
            <person name="Kondo S."/>
            <person name="Matsumoto T."/>
            <person name="Suzuki Y."/>
            <person name="Yoshikawa H."/>
            <person name="Taylor T.D."/>
            <person name="Sugiyama J."/>
        </authorList>
    </citation>
    <scope>NUCLEOTIDE SEQUENCE [LARGE SCALE GENOMIC DNA]</scope>
    <source>
        <strain evidence="3">CBS 9802 / IAM 14324 / JCM 22182 / KY 12970</strain>
    </source>
</reference>
<evidence type="ECO:0000259" key="1">
    <source>
        <dbReference type="PROSITE" id="PS51186"/>
    </source>
</evidence>
<gene>
    <name evidence="2" type="primary">Mo05676</name>
    <name evidence="2" type="ORF">E5Q_05676</name>
</gene>
<keyword evidence="3" id="KW-1185">Reference proteome</keyword>
<dbReference type="CDD" id="cd04301">
    <property type="entry name" value="NAT_SF"/>
    <property type="match status" value="1"/>
</dbReference>
<dbReference type="Proteomes" id="UP000009131">
    <property type="component" value="Unassembled WGS sequence"/>
</dbReference>
<dbReference type="GO" id="GO:0016747">
    <property type="term" value="F:acyltransferase activity, transferring groups other than amino-acyl groups"/>
    <property type="evidence" value="ECO:0007669"/>
    <property type="project" value="InterPro"/>
</dbReference>
<dbReference type="PANTHER" id="PTHR42791">
    <property type="entry name" value="GNAT FAMILY ACETYLTRANSFERASE"/>
    <property type="match status" value="1"/>
</dbReference>
<dbReference type="InterPro" id="IPR052523">
    <property type="entry name" value="Trichothecene_AcTrans"/>
</dbReference>
<dbReference type="InParanoid" id="G7E827"/>
<dbReference type="InterPro" id="IPR016181">
    <property type="entry name" value="Acyl_CoA_acyltransferase"/>
</dbReference>
<feature type="domain" description="N-acetyltransferase" evidence="1">
    <location>
        <begin position="27"/>
        <end position="226"/>
    </location>
</feature>
<dbReference type="eggNOG" id="ENOG502RW1V">
    <property type="taxonomic scope" value="Eukaryota"/>
</dbReference>
<evidence type="ECO:0000313" key="2">
    <source>
        <dbReference type="EMBL" id="GAA98987.1"/>
    </source>
</evidence>
<protein>
    <recommendedName>
        <fullName evidence="1">N-acetyltransferase domain-containing protein</fullName>
    </recommendedName>
</protein>
<comment type="caution">
    <text evidence="2">The sequence shown here is derived from an EMBL/GenBank/DDBJ whole genome shotgun (WGS) entry which is preliminary data.</text>
</comment>
<dbReference type="EMBL" id="BABT02000165">
    <property type="protein sequence ID" value="GAA98987.1"/>
    <property type="molecule type" value="Genomic_DNA"/>
</dbReference>
<dbReference type="SUPFAM" id="SSF55729">
    <property type="entry name" value="Acyl-CoA N-acyltransferases (Nat)"/>
    <property type="match status" value="1"/>
</dbReference>
<dbReference type="InterPro" id="IPR000182">
    <property type="entry name" value="GNAT_dom"/>
</dbReference>
<dbReference type="HOGENOM" id="CLU_1107361_0_0_1"/>
<evidence type="ECO:0000313" key="3">
    <source>
        <dbReference type="Proteomes" id="UP000009131"/>
    </source>
</evidence>
<reference evidence="2 3" key="1">
    <citation type="journal article" date="2011" name="J. Gen. Appl. Microbiol.">
        <title>Draft genome sequencing of the enigmatic basidiomycete Mixia osmundae.</title>
        <authorList>
            <person name="Nishida H."/>
            <person name="Nagatsuka Y."/>
            <person name="Sugiyama J."/>
        </authorList>
    </citation>
    <scope>NUCLEOTIDE SEQUENCE [LARGE SCALE GENOMIC DNA]</scope>
    <source>
        <strain evidence="3">CBS 9802 / IAM 14324 / JCM 22182 / KY 12970</strain>
    </source>
</reference>
<dbReference type="OMA" id="HYLEATE"/>
<dbReference type="PANTHER" id="PTHR42791:SF2">
    <property type="entry name" value="N-ACETYLTRANSFERASE DOMAIN-CONTAINING PROTEIN"/>
    <property type="match status" value="1"/>
</dbReference>
<dbReference type="AlphaFoldDB" id="G7E827"/>
<name>G7E827_MIXOS</name>
<dbReference type="Pfam" id="PF00583">
    <property type="entry name" value="Acetyltransf_1"/>
    <property type="match status" value="1"/>
</dbReference>
<dbReference type="OrthoDB" id="410198at2759"/>
<accession>G7E827</accession>
<organism evidence="2 3">
    <name type="scientific">Mixia osmundae (strain CBS 9802 / IAM 14324 / JCM 22182 / KY 12970)</name>
    <dbReference type="NCBI Taxonomy" id="764103"/>
    <lineage>
        <taxon>Eukaryota</taxon>
        <taxon>Fungi</taxon>
        <taxon>Dikarya</taxon>
        <taxon>Basidiomycota</taxon>
        <taxon>Pucciniomycotina</taxon>
        <taxon>Mixiomycetes</taxon>
        <taxon>Mixiales</taxon>
        <taxon>Mixiaceae</taxon>
        <taxon>Mixia</taxon>
    </lineage>
</organism>
<proteinExistence type="predicted"/>